<dbReference type="Proteomes" id="UP000293398">
    <property type="component" value="Unassembled WGS sequence"/>
</dbReference>
<evidence type="ECO:0000313" key="6">
    <source>
        <dbReference type="Proteomes" id="UP000293398"/>
    </source>
</evidence>
<dbReference type="InterPro" id="IPR006913">
    <property type="entry name" value="CENP-V/GFA"/>
</dbReference>
<proteinExistence type="inferred from homology"/>
<accession>A0A4Q7VV05</accession>
<dbReference type="AlphaFoldDB" id="A0A4Q7VV05"/>
<dbReference type="OrthoDB" id="327703at2"/>
<dbReference type="InterPro" id="IPR011057">
    <property type="entry name" value="Mss4-like_sf"/>
</dbReference>
<organism evidence="5 6">
    <name type="scientific">Advenella incenata</name>
    <dbReference type="NCBI Taxonomy" id="267800"/>
    <lineage>
        <taxon>Bacteria</taxon>
        <taxon>Pseudomonadati</taxon>
        <taxon>Pseudomonadota</taxon>
        <taxon>Betaproteobacteria</taxon>
        <taxon>Burkholderiales</taxon>
        <taxon>Alcaligenaceae</taxon>
    </lineage>
</organism>
<dbReference type="InterPro" id="IPR052355">
    <property type="entry name" value="CENP-V-like"/>
</dbReference>
<dbReference type="PANTHER" id="PTHR28620:SF1">
    <property type="entry name" value="CENP-V_GFA DOMAIN-CONTAINING PROTEIN"/>
    <property type="match status" value="1"/>
</dbReference>
<comment type="similarity">
    <text evidence="1">Belongs to the Gfa family.</text>
</comment>
<dbReference type="Pfam" id="PF04828">
    <property type="entry name" value="GFA"/>
    <property type="match status" value="1"/>
</dbReference>
<gene>
    <name evidence="5" type="ORF">EV681_2221</name>
</gene>
<dbReference type="PROSITE" id="PS51891">
    <property type="entry name" value="CENP_V_GFA"/>
    <property type="match status" value="1"/>
</dbReference>
<reference evidence="5 6" key="1">
    <citation type="submission" date="2019-02" db="EMBL/GenBank/DDBJ databases">
        <title>Genomic Encyclopedia of Type Strains, Phase IV (KMG-IV): sequencing the most valuable type-strain genomes for metagenomic binning, comparative biology and taxonomic classification.</title>
        <authorList>
            <person name="Goeker M."/>
        </authorList>
    </citation>
    <scope>NUCLEOTIDE SEQUENCE [LARGE SCALE GENOMIC DNA]</scope>
    <source>
        <strain evidence="5 6">DSM 23814</strain>
    </source>
</reference>
<dbReference type="Gene3D" id="2.170.150.70">
    <property type="match status" value="1"/>
</dbReference>
<evidence type="ECO:0000256" key="3">
    <source>
        <dbReference type="ARBA" id="ARBA00022833"/>
    </source>
</evidence>
<dbReference type="GO" id="GO:0046872">
    <property type="term" value="F:metal ion binding"/>
    <property type="evidence" value="ECO:0007669"/>
    <property type="project" value="UniProtKB-KW"/>
</dbReference>
<sequence>MSYQGSCHCGTVTFTVNAEIPSQAISCNCSICRRTGSLLTFVAADQFELNSGSDQLKTYEFNKHKIQHLFCQNCGVQSFSTGRQPDGTQTYAVNLRSVPQADLDALVLQKYDGAAV</sequence>
<keyword evidence="3" id="KW-0862">Zinc</keyword>
<evidence type="ECO:0000256" key="2">
    <source>
        <dbReference type="ARBA" id="ARBA00022723"/>
    </source>
</evidence>
<keyword evidence="2" id="KW-0479">Metal-binding</keyword>
<dbReference type="SUPFAM" id="SSF51316">
    <property type="entry name" value="Mss4-like"/>
    <property type="match status" value="1"/>
</dbReference>
<dbReference type="PANTHER" id="PTHR28620">
    <property type="entry name" value="CENTROMERE PROTEIN V"/>
    <property type="match status" value="1"/>
</dbReference>
<dbReference type="GO" id="GO:0016846">
    <property type="term" value="F:carbon-sulfur lyase activity"/>
    <property type="evidence" value="ECO:0007669"/>
    <property type="project" value="InterPro"/>
</dbReference>
<evidence type="ECO:0000256" key="1">
    <source>
        <dbReference type="ARBA" id="ARBA00005495"/>
    </source>
</evidence>
<protein>
    <recommendedName>
        <fullName evidence="4">CENP-V/GFA domain-containing protein</fullName>
    </recommendedName>
</protein>
<dbReference type="RefSeq" id="WP_130303920.1">
    <property type="nucleotide sequence ID" value="NZ_SHKO01000001.1"/>
</dbReference>
<comment type="caution">
    <text evidence="5">The sequence shown here is derived from an EMBL/GenBank/DDBJ whole genome shotgun (WGS) entry which is preliminary data.</text>
</comment>
<feature type="domain" description="CENP-V/GFA" evidence="4">
    <location>
        <begin position="3"/>
        <end position="112"/>
    </location>
</feature>
<evidence type="ECO:0000313" key="5">
    <source>
        <dbReference type="EMBL" id="RZU00413.1"/>
    </source>
</evidence>
<keyword evidence="6" id="KW-1185">Reference proteome</keyword>
<evidence type="ECO:0000259" key="4">
    <source>
        <dbReference type="PROSITE" id="PS51891"/>
    </source>
</evidence>
<dbReference type="EMBL" id="SHKO01000001">
    <property type="protein sequence ID" value="RZU00413.1"/>
    <property type="molecule type" value="Genomic_DNA"/>
</dbReference>
<name>A0A4Q7VV05_9BURK</name>